<evidence type="ECO:0000256" key="1">
    <source>
        <dbReference type="ARBA" id="ARBA00022801"/>
    </source>
</evidence>
<keyword evidence="5" id="KW-1185">Reference proteome</keyword>
<protein>
    <submittedName>
        <fullName evidence="4">Alpha-amylase family protein</fullName>
    </submittedName>
</protein>
<organism evidence="4 5">
    <name type="scientific">Actinocrinis puniceicyclus</name>
    <dbReference type="NCBI Taxonomy" id="977794"/>
    <lineage>
        <taxon>Bacteria</taxon>
        <taxon>Bacillati</taxon>
        <taxon>Actinomycetota</taxon>
        <taxon>Actinomycetes</taxon>
        <taxon>Catenulisporales</taxon>
        <taxon>Actinospicaceae</taxon>
        <taxon>Actinocrinis</taxon>
    </lineage>
</organism>
<dbReference type="Proteomes" id="UP000677913">
    <property type="component" value="Unassembled WGS sequence"/>
</dbReference>
<dbReference type="GO" id="GO:0005975">
    <property type="term" value="P:carbohydrate metabolic process"/>
    <property type="evidence" value="ECO:0007669"/>
    <property type="project" value="InterPro"/>
</dbReference>
<dbReference type="SUPFAM" id="SSF51445">
    <property type="entry name" value="(Trans)glycosidases"/>
    <property type="match status" value="1"/>
</dbReference>
<dbReference type="InterPro" id="IPR006047">
    <property type="entry name" value="GH13_cat_dom"/>
</dbReference>
<keyword evidence="2" id="KW-0326">Glycosidase</keyword>
<evidence type="ECO:0000259" key="3">
    <source>
        <dbReference type="SMART" id="SM00642"/>
    </source>
</evidence>
<dbReference type="Gene3D" id="3.20.20.80">
    <property type="entry name" value="Glycosidases"/>
    <property type="match status" value="1"/>
</dbReference>
<dbReference type="PANTHER" id="PTHR10357">
    <property type="entry name" value="ALPHA-AMYLASE FAMILY MEMBER"/>
    <property type="match status" value="1"/>
</dbReference>
<reference evidence="4" key="1">
    <citation type="submission" date="2021-04" db="EMBL/GenBank/DDBJ databases">
        <title>Genome based classification of Actinospica acidithermotolerans sp. nov., an actinobacterium isolated from an Indonesian hot spring.</title>
        <authorList>
            <person name="Kusuma A.B."/>
            <person name="Putra K.E."/>
            <person name="Nafisah S."/>
            <person name="Loh J."/>
            <person name="Nouioui I."/>
            <person name="Goodfellow M."/>
        </authorList>
    </citation>
    <scope>NUCLEOTIDE SEQUENCE</scope>
    <source>
        <strain evidence="4">DSM 45618</strain>
    </source>
</reference>
<evidence type="ECO:0000256" key="2">
    <source>
        <dbReference type="ARBA" id="ARBA00023295"/>
    </source>
</evidence>
<evidence type="ECO:0000313" key="5">
    <source>
        <dbReference type="Proteomes" id="UP000677913"/>
    </source>
</evidence>
<gene>
    <name evidence="4" type="ORF">KGA66_00985</name>
</gene>
<proteinExistence type="predicted"/>
<dbReference type="Pfam" id="PF00128">
    <property type="entry name" value="Alpha-amylase"/>
    <property type="match status" value="1"/>
</dbReference>
<evidence type="ECO:0000313" key="4">
    <source>
        <dbReference type="EMBL" id="MBS2961601.1"/>
    </source>
</evidence>
<feature type="domain" description="Glycosyl hydrolase family 13 catalytic" evidence="3">
    <location>
        <begin position="12"/>
        <end position="365"/>
    </location>
</feature>
<dbReference type="GO" id="GO:0016798">
    <property type="term" value="F:hydrolase activity, acting on glycosyl bonds"/>
    <property type="evidence" value="ECO:0007669"/>
    <property type="project" value="UniProtKB-KW"/>
</dbReference>
<dbReference type="InterPro" id="IPR017853">
    <property type="entry name" value="GH"/>
</dbReference>
<accession>A0A8J7WGB8</accession>
<keyword evidence="1" id="KW-0378">Hydrolase</keyword>
<sequence length="446" mass="50003">MSTWSEYAVWWQLHPLTFLGAIPAAPTAVGDATVEHRLDGLEPWLDYLVELGCNGLALGPIFASESHGYDTTDHYRIDPKLGTDEDFARLVERCRARGVRLLLDGVFNHVGRGFPAFRDVLEHGRASRYASWFRTDFDEPGTDGDGFAYACFEGHRHLVALNHAEPEVREYVSGVMRHWLERGADGWRLDAAYAVPHDFWHETIGRVRGEGHQNAWFVGEYIHGDYTAAVREGALDSVTQYELWKAIWSSLNDGNFFELAWALDRHNGYTDAQLPLTFVGNHDVTRLASRLEDERCLPHALAILLTVAGIPSIYAGDEQAFRGVKYERADGDAEIRPAFPPQGPAGLAPHGRPVFRLHQDLIGLRRRHPWLVRARTRVLRLEKLAFAYEVRDPDGDAALAVLLNLADREQVFPVGPAGARRILASRGSGWNGLVEAHGWAILDLRP</sequence>
<dbReference type="RefSeq" id="WP_211463428.1">
    <property type="nucleotide sequence ID" value="NZ_JAGSXH010000002.1"/>
</dbReference>
<comment type="caution">
    <text evidence="4">The sequence shown here is derived from an EMBL/GenBank/DDBJ whole genome shotgun (WGS) entry which is preliminary data.</text>
</comment>
<dbReference type="EMBL" id="JAGSXH010000002">
    <property type="protein sequence ID" value="MBS2961601.1"/>
    <property type="molecule type" value="Genomic_DNA"/>
</dbReference>
<dbReference type="SMART" id="SM00642">
    <property type="entry name" value="Aamy"/>
    <property type="match status" value="1"/>
</dbReference>
<dbReference type="AlphaFoldDB" id="A0A8J7WGB8"/>
<name>A0A8J7WGB8_9ACTN</name>
<dbReference type="CDD" id="cd11354">
    <property type="entry name" value="AmyAc_bac_CMD_like"/>
    <property type="match status" value="1"/>
</dbReference>
<dbReference type="PANTHER" id="PTHR10357:SF210">
    <property type="entry name" value="MALTODEXTRIN GLUCOSIDASE"/>
    <property type="match status" value="1"/>
</dbReference>